<gene>
    <name evidence="15" type="ORF">SISSUDRAFT_979098</name>
</gene>
<dbReference type="PANTHER" id="PTHR12117">
    <property type="entry name" value="HISTONE ACETYLTRANSFERASE COMPLEX"/>
    <property type="match status" value="1"/>
</dbReference>
<feature type="domain" description="Fe2OG dioxygenase" evidence="14">
    <location>
        <begin position="126"/>
        <end position="252"/>
    </location>
</feature>
<dbReference type="InterPro" id="IPR043044">
    <property type="entry name" value="TPA1/Ofd1_C"/>
</dbReference>
<dbReference type="PANTHER" id="PTHR12117:SF0">
    <property type="entry name" value="PROLYL 3-HYDROXYLASE OGFOD1"/>
    <property type="match status" value="1"/>
</dbReference>
<feature type="region of interest" description="Disordered" evidence="13">
    <location>
        <begin position="1"/>
        <end position="22"/>
    </location>
</feature>
<keyword evidence="6" id="KW-0223">Dioxygenase</keyword>
<dbReference type="Gene3D" id="2.60.120.620">
    <property type="entry name" value="q2cbj1_9rhob like domain"/>
    <property type="match status" value="1"/>
</dbReference>
<dbReference type="GO" id="GO:0010604">
    <property type="term" value="P:positive regulation of macromolecule metabolic process"/>
    <property type="evidence" value="ECO:0007669"/>
    <property type="project" value="UniProtKB-ARBA"/>
</dbReference>
<evidence type="ECO:0000256" key="4">
    <source>
        <dbReference type="ARBA" id="ARBA00022723"/>
    </source>
</evidence>
<reference evidence="15 16" key="1">
    <citation type="journal article" date="2016" name="Mol. Biol. Evol.">
        <title>Comparative Genomics of Early-Diverging Mushroom-Forming Fungi Provides Insights into the Origins of Lignocellulose Decay Capabilities.</title>
        <authorList>
            <person name="Nagy L.G."/>
            <person name="Riley R."/>
            <person name="Tritt A."/>
            <person name="Adam C."/>
            <person name="Daum C."/>
            <person name="Floudas D."/>
            <person name="Sun H."/>
            <person name="Yadav J.S."/>
            <person name="Pangilinan J."/>
            <person name="Larsson K.H."/>
            <person name="Matsuura K."/>
            <person name="Barry K."/>
            <person name="Labutti K."/>
            <person name="Kuo R."/>
            <person name="Ohm R.A."/>
            <person name="Bhattacharya S.S."/>
            <person name="Shirouzu T."/>
            <person name="Yoshinaga Y."/>
            <person name="Martin F.M."/>
            <person name="Grigoriev I.V."/>
            <person name="Hibbett D.S."/>
        </authorList>
    </citation>
    <scope>NUCLEOTIDE SEQUENCE [LARGE SCALE GENOMIC DNA]</scope>
    <source>
        <strain evidence="15 16">HHB10207 ss-3</strain>
    </source>
</reference>
<evidence type="ECO:0000256" key="11">
    <source>
        <dbReference type="ARBA" id="ARBA00051966"/>
    </source>
</evidence>
<keyword evidence="16" id="KW-1185">Reference proteome</keyword>
<evidence type="ECO:0000256" key="10">
    <source>
        <dbReference type="ARBA" id="ARBA00047444"/>
    </source>
</evidence>
<dbReference type="AlphaFoldDB" id="A0A166HQ51"/>
<keyword evidence="5" id="KW-0847">Vitamin C</keyword>
<protein>
    <recommendedName>
        <fullName evidence="12">uS12 prolyl 3,4-dihydroxylase</fullName>
    </recommendedName>
</protein>
<keyword evidence="8" id="KW-0408">Iron</keyword>
<evidence type="ECO:0000256" key="3">
    <source>
        <dbReference type="ARBA" id="ARBA00007443"/>
    </source>
</evidence>
<feature type="compositionally biased region" description="Basic and acidic residues" evidence="13">
    <location>
        <begin position="356"/>
        <end position="369"/>
    </location>
</feature>
<dbReference type="GO" id="GO:0009896">
    <property type="term" value="P:positive regulation of catabolic process"/>
    <property type="evidence" value="ECO:0007669"/>
    <property type="project" value="UniProtKB-ARBA"/>
</dbReference>
<dbReference type="GO" id="GO:0005737">
    <property type="term" value="C:cytoplasm"/>
    <property type="evidence" value="ECO:0007669"/>
    <property type="project" value="TreeGrafter"/>
</dbReference>
<feature type="compositionally biased region" description="Acidic residues" evidence="13">
    <location>
        <begin position="532"/>
        <end position="571"/>
    </location>
</feature>
<feature type="region of interest" description="Disordered" evidence="13">
    <location>
        <begin position="356"/>
        <end position="377"/>
    </location>
</feature>
<comment type="similarity">
    <text evidence="3">Belongs to the TPA1 family.</text>
</comment>
<comment type="catalytic activity">
    <reaction evidence="10">
        <text>[ribosomal protein uS12]-L-proline + 2-oxoglutarate + O2 = [ribosomal protein uS12]-(3S)-3-hydroxy-L-proline + succinate + CO2</text>
        <dbReference type="Rhea" id="RHEA:54156"/>
        <dbReference type="Rhea" id="RHEA-COMP:13816"/>
        <dbReference type="Rhea" id="RHEA-COMP:13818"/>
        <dbReference type="ChEBI" id="CHEBI:15379"/>
        <dbReference type="ChEBI" id="CHEBI:16526"/>
        <dbReference type="ChEBI" id="CHEBI:16810"/>
        <dbReference type="ChEBI" id="CHEBI:30031"/>
        <dbReference type="ChEBI" id="CHEBI:50342"/>
        <dbReference type="ChEBI" id="CHEBI:85428"/>
    </reaction>
</comment>
<dbReference type="OrthoDB" id="430522at2759"/>
<dbReference type="InterPro" id="IPR039558">
    <property type="entry name" value="TPA1/OFD1_N"/>
</dbReference>
<dbReference type="Pfam" id="PF13661">
    <property type="entry name" value="2OG-FeII_Oxy_4"/>
    <property type="match status" value="1"/>
</dbReference>
<dbReference type="EMBL" id="KV428010">
    <property type="protein sequence ID" value="KZT42959.1"/>
    <property type="molecule type" value="Genomic_DNA"/>
</dbReference>
<accession>A0A166HQ51</accession>
<organism evidence="15 16">
    <name type="scientific">Sistotremastrum suecicum HHB10207 ss-3</name>
    <dbReference type="NCBI Taxonomy" id="1314776"/>
    <lineage>
        <taxon>Eukaryota</taxon>
        <taxon>Fungi</taxon>
        <taxon>Dikarya</taxon>
        <taxon>Basidiomycota</taxon>
        <taxon>Agaricomycotina</taxon>
        <taxon>Agaricomycetes</taxon>
        <taxon>Sistotremastrales</taxon>
        <taxon>Sistotremastraceae</taxon>
        <taxon>Sistotremastrum</taxon>
    </lineage>
</organism>
<dbReference type="STRING" id="1314776.A0A166HQ51"/>
<dbReference type="InterPro" id="IPR051842">
    <property type="entry name" value="uS12_prolyl_hydroxylase"/>
</dbReference>
<evidence type="ECO:0000256" key="12">
    <source>
        <dbReference type="ARBA" id="ARBA00081607"/>
    </source>
</evidence>
<evidence type="ECO:0000256" key="9">
    <source>
        <dbReference type="ARBA" id="ARBA00023242"/>
    </source>
</evidence>
<proteinExistence type="inferred from homology"/>
<evidence type="ECO:0000256" key="8">
    <source>
        <dbReference type="ARBA" id="ARBA00023004"/>
    </source>
</evidence>
<keyword evidence="9" id="KW-0539">Nucleus</keyword>
<dbReference type="FunFam" id="2.60.120.620:FF:000014">
    <property type="entry name" value="Prolyl 3,4-dihydroxylase TPA1"/>
    <property type="match status" value="1"/>
</dbReference>
<dbReference type="InterPro" id="IPR005123">
    <property type="entry name" value="Oxoglu/Fe-dep_dioxygenase_dom"/>
</dbReference>
<dbReference type="InterPro" id="IPR019601">
    <property type="entry name" value="Oxoglutarate/Fe-dep_Oase_C"/>
</dbReference>
<keyword evidence="4" id="KW-0479">Metal-binding</keyword>
<dbReference type="GO" id="GO:0031418">
    <property type="term" value="F:L-ascorbic acid binding"/>
    <property type="evidence" value="ECO:0007669"/>
    <property type="project" value="UniProtKB-KW"/>
</dbReference>
<dbReference type="GO" id="GO:0005506">
    <property type="term" value="F:iron ion binding"/>
    <property type="evidence" value="ECO:0007669"/>
    <property type="project" value="InterPro"/>
</dbReference>
<comment type="cofactor">
    <cofactor evidence="1">
        <name>L-ascorbate</name>
        <dbReference type="ChEBI" id="CHEBI:38290"/>
    </cofactor>
</comment>
<dbReference type="SMART" id="SM00702">
    <property type="entry name" value="P4Hc"/>
    <property type="match status" value="1"/>
</dbReference>
<dbReference type="GO" id="GO:0031543">
    <property type="term" value="F:peptidyl-proline dioxygenase activity"/>
    <property type="evidence" value="ECO:0007669"/>
    <property type="project" value="UniProtKB-ARBA"/>
</dbReference>
<evidence type="ECO:0000256" key="7">
    <source>
        <dbReference type="ARBA" id="ARBA00023002"/>
    </source>
</evidence>
<evidence type="ECO:0000313" key="16">
    <source>
        <dbReference type="Proteomes" id="UP000076798"/>
    </source>
</evidence>
<dbReference type="InterPro" id="IPR006620">
    <property type="entry name" value="Pro_4_hyd_alph"/>
</dbReference>
<dbReference type="GO" id="GO:0006449">
    <property type="term" value="P:regulation of translational termination"/>
    <property type="evidence" value="ECO:0007669"/>
    <property type="project" value="TreeGrafter"/>
</dbReference>
<feature type="compositionally biased region" description="Basic residues" evidence="13">
    <location>
        <begin position="8"/>
        <end position="19"/>
    </location>
</feature>
<evidence type="ECO:0000256" key="6">
    <source>
        <dbReference type="ARBA" id="ARBA00022964"/>
    </source>
</evidence>
<dbReference type="Proteomes" id="UP000076798">
    <property type="component" value="Unassembled WGS sequence"/>
</dbReference>
<dbReference type="PROSITE" id="PS51471">
    <property type="entry name" value="FE2OG_OXY"/>
    <property type="match status" value="1"/>
</dbReference>
<feature type="region of interest" description="Disordered" evidence="13">
    <location>
        <begin position="503"/>
        <end position="573"/>
    </location>
</feature>
<comment type="subcellular location">
    <subcellularLocation>
        <location evidence="2">Nucleus</location>
    </subcellularLocation>
</comment>
<name>A0A166HQ51_9AGAM</name>
<evidence type="ECO:0000256" key="5">
    <source>
        <dbReference type="ARBA" id="ARBA00022896"/>
    </source>
</evidence>
<evidence type="ECO:0000256" key="1">
    <source>
        <dbReference type="ARBA" id="ARBA00001961"/>
    </source>
</evidence>
<dbReference type="Gene3D" id="3.60.130.20">
    <property type="entry name" value="Oxoglutarate/iron-dependent oxygenase, C-terminal degradation domain"/>
    <property type="match status" value="1"/>
</dbReference>
<evidence type="ECO:0000256" key="13">
    <source>
        <dbReference type="SAM" id="MobiDB-lite"/>
    </source>
</evidence>
<comment type="catalytic activity">
    <reaction evidence="11">
        <text>[ribosomal protein uS12]-(3S)-3-hydroxy-L-proline + 2-oxoglutarate + O2 = [ribosomal protein uS12]-(3S)-3,4-dihydroxy-L-proline + succinate + CO2</text>
        <dbReference type="Rhea" id="RHEA:54160"/>
        <dbReference type="Rhea" id="RHEA-COMP:13817"/>
        <dbReference type="Rhea" id="RHEA-COMP:13818"/>
        <dbReference type="ChEBI" id="CHEBI:15379"/>
        <dbReference type="ChEBI" id="CHEBI:16526"/>
        <dbReference type="ChEBI" id="CHEBI:16810"/>
        <dbReference type="ChEBI" id="CHEBI:30031"/>
        <dbReference type="ChEBI" id="CHEBI:85428"/>
        <dbReference type="ChEBI" id="CHEBI:138052"/>
    </reaction>
</comment>
<dbReference type="GO" id="GO:0005634">
    <property type="term" value="C:nucleus"/>
    <property type="evidence" value="ECO:0007669"/>
    <property type="project" value="UniProtKB-SubCell"/>
</dbReference>
<sequence>MGPARNRSPSHTRPAKKQKTAQSAFADGLFATKSVQRLKQQYLTSSPYKHALLPQLFEDGLLRKVRDECINELSFTEKETDIYKIHQTGDLASLSYLQPEQLALLPSLLTLRNALYSEEFRTFLRTVTGCGPLSGSKRDMAVNSYKKGCHLLNHDDVIGTRRISYILYMPISGEEKAWKPEWGGALELYDVTVVNGVKEPNPAPSKAIPPSWNQFVFFEVQPGHSFHSVEEVVVGTDEDGRQRLSISGWFHKAQEGEEGYEGETQDNAKSSLEQLSSSSSIEFQPFPSPVPFIPDTPLTKSQKTFLSKYLNPVYLVPDTLAQLSERFGDESSLELHEFLEKSLAARLKKELKKKDTKAGYRGGSREGRVPSHTSGLEDGWKAIGPPHKFRYCILDSDDEQAATSQDDASTSVLRTLQDELFPSPAFRAWLGLVSSLFPERYAVKARRFRPGLDYTLATSEEEEARLDVVLGLTPSDNDDEEALWASGAWGGWECYMAPHEGEEDPAVYRSGSTKKPETKTDAVENSPSNDGSEGDDNNDEDAIMDGGDDQNEDASEEGSEADGSESGDEDGALLTVQPGFNRLLLVLRDQRVLRFVKYLSSAARGSRWDICAEYQVGAVVTEEDNEGASD</sequence>
<evidence type="ECO:0000259" key="14">
    <source>
        <dbReference type="PROSITE" id="PS51471"/>
    </source>
</evidence>
<evidence type="ECO:0000313" key="15">
    <source>
        <dbReference type="EMBL" id="KZT42959.1"/>
    </source>
</evidence>
<evidence type="ECO:0000256" key="2">
    <source>
        <dbReference type="ARBA" id="ARBA00004123"/>
    </source>
</evidence>
<dbReference type="Pfam" id="PF10637">
    <property type="entry name" value="Ofd1_CTDD"/>
    <property type="match status" value="1"/>
</dbReference>
<keyword evidence="7" id="KW-0560">Oxidoreductase</keyword>